<evidence type="ECO:0000313" key="1">
    <source>
        <dbReference type="EMBL" id="EOQ90021.1"/>
    </source>
</evidence>
<reference evidence="1 2" key="1">
    <citation type="submission" date="2013-04" db="EMBL/GenBank/DDBJ databases">
        <authorList>
            <person name="Harkins D.M."/>
            <person name="Durkin A.S."/>
            <person name="Brinkac L.M."/>
            <person name="Haft D.H."/>
            <person name="Selengut J.D."/>
            <person name="Sanka R."/>
            <person name="DePew J."/>
            <person name="Purushe J."/>
            <person name="Hartskeerl R.A."/>
            <person name="Ahmed A."/>
            <person name="van der Linden H."/>
            <person name="Goris M.G.A."/>
            <person name="Vinetz J.M."/>
            <person name="Sutton G.G."/>
            <person name="Nierman W.C."/>
            <person name="Fouts D.E."/>
        </authorList>
    </citation>
    <scope>NUCLEOTIDE SEQUENCE [LARGE SCALE GENOMIC DNA]</scope>
    <source>
        <strain evidence="1 2">Sao Paulo</strain>
    </source>
</reference>
<name>A0A5E8HEX0_9LEPT</name>
<dbReference type="Proteomes" id="UP000013996">
    <property type="component" value="Unassembled WGS sequence"/>
</dbReference>
<dbReference type="InterPro" id="IPR011008">
    <property type="entry name" value="Dimeric_a/b-barrel"/>
</dbReference>
<organism evidence="1 2">
    <name type="scientific">Leptospira yanagawae serovar Saopaulo str. Sao Paulo = ATCC 700523</name>
    <dbReference type="NCBI Taxonomy" id="1249483"/>
    <lineage>
        <taxon>Bacteria</taxon>
        <taxon>Pseudomonadati</taxon>
        <taxon>Spirochaetota</taxon>
        <taxon>Spirochaetia</taxon>
        <taxon>Leptospirales</taxon>
        <taxon>Leptospiraceae</taxon>
        <taxon>Leptospira</taxon>
    </lineage>
</organism>
<dbReference type="Gene3D" id="3.30.70.100">
    <property type="match status" value="1"/>
</dbReference>
<dbReference type="RefSeq" id="WP_015677584.1">
    <property type="nucleotide sequence ID" value="NZ_AOGX02000015.1"/>
</dbReference>
<dbReference type="STRING" id="1249483.LEP1GSC202_1591"/>
<dbReference type="OrthoDB" id="6064772at2"/>
<gene>
    <name evidence="1" type="ORF">LEP1GSC202_1591</name>
</gene>
<proteinExistence type="predicted"/>
<dbReference type="AlphaFoldDB" id="A0A5E8HEX0"/>
<comment type="caution">
    <text evidence="1">The sequence shown here is derived from an EMBL/GenBank/DDBJ whole genome shotgun (WGS) entry which is preliminary data.</text>
</comment>
<sequence length="109" mass="12726">MISATFIFKQKSTDIEFETLDHSIEKFVTNHPEYLGRDQWSNQEKGILAVVYYFQSEKGLAALKTFSEHKEAKSKYDKWYEGYKVIISQVLHTYGDGNLDHSILDRSEI</sequence>
<evidence type="ECO:0008006" key="3">
    <source>
        <dbReference type="Google" id="ProtNLM"/>
    </source>
</evidence>
<evidence type="ECO:0000313" key="2">
    <source>
        <dbReference type="Proteomes" id="UP000013996"/>
    </source>
</evidence>
<accession>A0A5E8HEX0</accession>
<dbReference type="SUPFAM" id="SSF54909">
    <property type="entry name" value="Dimeric alpha+beta barrel"/>
    <property type="match status" value="1"/>
</dbReference>
<protein>
    <recommendedName>
        <fullName evidence="3">Antibiotic biosynthesis monooxygenase</fullName>
    </recommendedName>
</protein>
<dbReference type="EMBL" id="AOGX02000015">
    <property type="protein sequence ID" value="EOQ90021.1"/>
    <property type="molecule type" value="Genomic_DNA"/>
</dbReference>